<dbReference type="EC" id="2.5.1.61" evidence="8"/>
<evidence type="ECO:0000256" key="6">
    <source>
        <dbReference type="ARBA" id="ARBA00023244"/>
    </source>
</evidence>
<dbReference type="RefSeq" id="WP_170266840.1">
    <property type="nucleotide sequence ID" value="NZ_BKAG01000025.1"/>
</dbReference>
<evidence type="ECO:0000256" key="8">
    <source>
        <dbReference type="HAMAP-Rule" id="MF_00260"/>
    </source>
</evidence>
<comment type="cofactor">
    <cofactor evidence="8">
        <name>dipyrromethane</name>
        <dbReference type="ChEBI" id="CHEBI:60342"/>
    </cofactor>
    <text evidence="8">Binds 1 dipyrromethane group covalently.</text>
</comment>
<comment type="miscellaneous">
    <text evidence="8">The porphobilinogen subunits are added to the dipyrromethane group.</text>
</comment>
<evidence type="ECO:0000256" key="2">
    <source>
        <dbReference type="ARBA" id="ARBA00004735"/>
    </source>
</evidence>
<comment type="catalytic activity">
    <reaction evidence="7 8">
        <text>4 porphobilinogen + H2O = hydroxymethylbilane + 4 NH4(+)</text>
        <dbReference type="Rhea" id="RHEA:13185"/>
        <dbReference type="ChEBI" id="CHEBI:15377"/>
        <dbReference type="ChEBI" id="CHEBI:28938"/>
        <dbReference type="ChEBI" id="CHEBI:57845"/>
        <dbReference type="ChEBI" id="CHEBI:58126"/>
        <dbReference type="EC" id="2.5.1.61"/>
    </reaction>
</comment>
<evidence type="ECO:0000259" key="9">
    <source>
        <dbReference type="Pfam" id="PF01379"/>
    </source>
</evidence>
<proteinExistence type="inferred from homology"/>
<dbReference type="AlphaFoldDB" id="A0A512MBH4"/>
<dbReference type="GO" id="GO:0004418">
    <property type="term" value="F:hydroxymethylbilane synthase activity"/>
    <property type="evidence" value="ECO:0007669"/>
    <property type="project" value="UniProtKB-UniRule"/>
</dbReference>
<evidence type="ECO:0000313" key="12">
    <source>
        <dbReference type="Proteomes" id="UP000321577"/>
    </source>
</evidence>
<evidence type="ECO:0000256" key="3">
    <source>
        <dbReference type="ARBA" id="ARBA00005638"/>
    </source>
</evidence>
<dbReference type="InterPro" id="IPR022417">
    <property type="entry name" value="Porphobilin_deaminase_N"/>
</dbReference>
<keyword evidence="12" id="KW-1185">Reference proteome</keyword>
<dbReference type="PANTHER" id="PTHR11557:SF0">
    <property type="entry name" value="PORPHOBILINOGEN DEAMINASE"/>
    <property type="match status" value="1"/>
</dbReference>
<name>A0A512MBH4_9BACT</name>
<keyword evidence="6 8" id="KW-0627">Porphyrin biosynthesis</keyword>
<dbReference type="EMBL" id="BKAG01000025">
    <property type="protein sequence ID" value="GEP44079.1"/>
    <property type="molecule type" value="Genomic_DNA"/>
</dbReference>
<dbReference type="NCBIfam" id="TIGR00212">
    <property type="entry name" value="hemC"/>
    <property type="match status" value="1"/>
</dbReference>
<dbReference type="FunFam" id="3.40.190.10:FF:000005">
    <property type="entry name" value="Porphobilinogen deaminase"/>
    <property type="match status" value="1"/>
</dbReference>
<organism evidence="11 12">
    <name type="scientific">Brevifollis gellanilyticus</name>
    <dbReference type="NCBI Taxonomy" id="748831"/>
    <lineage>
        <taxon>Bacteria</taxon>
        <taxon>Pseudomonadati</taxon>
        <taxon>Verrucomicrobiota</taxon>
        <taxon>Verrucomicrobiia</taxon>
        <taxon>Verrucomicrobiales</taxon>
        <taxon>Verrucomicrobiaceae</taxon>
    </lineage>
</organism>
<protein>
    <recommendedName>
        <fullName evidence="8">Porphobilinogen deaminase</fullName>
        <shortName evidence="8">PBG</shortName>
        <ecNumber evidence="8">2.5.1.61</ecNumber>
    </recommendedName>
    <alternativeName>
        <fullName evidence="8">Hydroxymethylbilane synthase</fullName>
        <shortName evidence="8">HMBS</shortName>
    </alternativeName>
    <alternativeName>
        <fullName evidence="8">Pre-uroporphyrinogen synthase</fullName>
    </alternativeName>
</protein>
<dbReference type="HAMAP" id="MF_00260">
    <property type="entry name" value="Porphobil_deam"/>
    <property type="match status" value="1"/>
</dbReference>
<dbReference type="PRINTS" id="PR00151">
    <property type="entry name" value="PORPHBDMNASE"/>
</dbReference>
<dbReference type="PIRSF" id="PIRSF001438">
    <property type="entry name" value="4pyrrol_synth_OHMeBilane_synth"/>
    <property type="match status" value="1"/>
</dbReference>
<dbReference type="GO" id="GO:0005737">
    <property type="term" value="C:cytoplasm"/>
    <property type="evidence" value="ECO:0007669"/>
    <property type="project" value="UniProtKB-UniRule"/>
</dbReference>
<evidence type="ECO:0000256" key="5">
    <source>
        <dbReference type="ARBA" id="ARBA00022679"/>
    </source>
</evidence>
<comment type="caution">
    <text evidence="11">The sequence shown here is derived from an EMBL/GenBank/DDBJ whole genome shotgun (WGS) entry which is preliminary data.</text>
</comment>
<dbReference type="InterPro" id="IPR036803">
    <property type="entry name" value="Porphobilinogen_deaminase_C_sf"/>
</dbReference>
<keyword evidence="5 8" id="KW-0808">Transferase</keyword>
<dbReference type="Gene3D" id="3.30.160.40">
    <property type="entry name" value="Porphobilinogen deaminase, C-terminal domain"/>
    <property type="match status" value="1"/>
</dbReference>
<dbReference type="InterPro" id="IPR000860">
    <property type="entry name" value="HemC"/>
</dbReference>
<accession>A0A512MBH4</accession>
<feature type="domain" description="Porphobilinogen deaminase C-terminal" evidence="10">
    <location>
        <begin position="242"/>
        <end position="310"/>
    </location>
</feature>
<dbReference type="InterPro" id="IPR022418">
    <property type="entry name" value="Porphobilinogen_deaminase_C"/>
</dbReference>
<reference evidence="11 12" key="1">
    <citation type="submission" date="2019-07" db="EMBL/GenBank/DDBJ databases">
        <title>Whole genome shotgun sequence of Brevifollis gellanilyticus NBRC 108608.</title>
        <authorList>
            <person name="Hosoyama A."/>
            <person name="Uohara A."/>
            <person name="Ohji S."/>
            <person name="Ichikawa N."/>
        </authorList>
    </citation>
    <scope>NUCLEOTIDE SEQUENCE [LARGE SCALE GENOMIC DNA]</scope>
    <source>
        <strain evidence="11 12">NBRC 108608</strain>
    </source>
</reference>
<evidence type="ECO:0000259" key="10">
    <source>
        <dbReference type="Pfam" id="PF03900"/>
    </source>
</evidence>
<feature type="modified residue" description="S-(dipyrrolylmethanemethyl)cysteine" evidence="8">
    <location>
        <position position="258"/>
    </location>
</feature>
<comment type="similarity">
    <text evidence="3 8">Belongs to the HMBS family.</text>
</comment>
<dbReference type="Proteomes" id="UP000321577">
    <property type="component" value="Unassembled WGS sequence"/>
</dbReference>
<feature type="domain" description="Porphobilinogen deaminase N-terminal" evidence="9">
    <location>
        <begin position="7"/>
        <end position="227"/>
    </location>
</feature>
<dbReference type="SUPFAM" id="SSF53850">
    <property type="entry name" value="Periplasmic binding protein-like II"/>
    <property type="match status" value="1"/>
</dbReference>
<evidence type="ECO:0000313" key="11">
    <source>
        <dbReference type="EMBL" id="GEP44079.1"/>
    </source>
</evidence>
<dbReference type="SUPFAM" id="SSF54782">
    <property type="entry name" value="Porphobilinogen deaminase (hydroxymethylbilane synthase), C-terminal domain"/>
    <property type="match status" value="1"/>
</dbReference>
<comment type="pathway">
    <text evidence="2">Porphyrin-containing compound metabolism; protoporphyrin-IX biosynthesis; coproporphyrinogen-III from 5-aminolevulinate: step 2/4.</text>
</comment>
<dbReference type="Pfam" id="PF03900">
    <property type="entry name" value="Porphobil_deamC"/>
    <property type="match status" value="1"/>
</dbReference>
<dbReference type="GO" id="GO:0006782">
    <property type="term" value="P:protoporphyrinogen IX biosynthetic process"/>
    <property type="evidence" value="ECO:0007669"/>
    <property type="project" value="UniProtKB-UniRule"/>
</dbReference>
<evidence type="ECO:0000256" key="4">
    <source>
        <dbReference type="ARBA" id="ARBA00011245"/>
    </source>
</evidence>
<comment type="subunit">
    <text evidence="4 8">Monomer.</text>
</comment>
<comment type="function">
    <text evidence="1 8">Tetrapolymerization of the monopyrrole PBG into the hydroxymethylbilane pre-uroporphyrinogen in several discrete steps.</text>
</comment>
<gene>
    <name evidence="8 11" type="primary">hemC</name>
    <name evidence="11" type="ORF">BGE01nite_33700</name>
</gene>
<evidence type="ECO:0000256" key="7">
    <source>
        <dbReference type="ARBA" id="ARBA00048169"/>
    </source>
</evidence>
<dbReference type="Gene3D" id="3.40.190.10">
    <property type="entry name" value="Periplasmic binding protein-like II"/>
    <property type="match status" value="2"/>
</dbReference>
<dbReference type="Pfam" id="PF01379">
    <property type="entry name" value="Porphobil_deam"/>
    <property type="match status" value="1"/>
</dbReference>
<evidence type="ECO:0000256" key="1">
    <source>
        <dbReference type="ARBA" id="ARBA00002869"/>
    </source>
</evidence>
<sequence>MSNRPLILGTRGSELALTQTEMVTAALQAAYPGLVVERKIIQTSGDKRQDLRFSEFAGVAQVDKGIFIKELEIALEKGEIDAAVHSLKDVPSDLAAGFQIASVLERAPIEDVLITRESLTLETLPKGARVGTSSVRRAAQLKWLRPDVEIVEIRGNVPTRVKKVLGEQALDAVLLAAAGLIRLGLLKDGLIQIDGQTLHGLTLDPVAFLPAAGQGAIAIECRSNDNSSRGLLRALNHDDTELRVTAEREYLKLLGAGCQTPVGAHTWISGDQLHMSVRVFDEADLSAKPRELEMNGPVSDPKALALRLAKA</sequence>
<dbReference type="PANTHER" id="PTHR11557">
    <property type="entry name" value="PORPHOBILINOGEN DEAMINASE"/>
    <property type="match status" value="1"/>
</dbReference>